<dbReference type="Gene3D" id="3.30.70.360">
    <property type="match status" value="1"/>
</dbReference>
<evidence type="ECO:0000256" key="2">
    <source>
        <dbReference type="ARBA" id="ARBA00022723"/>
    </source>
</evidence>
<name>A0ABQ7H834_DUNSA</name>
<reference evidence="5" key="1">
    <citation type="submission" date="2017-08" db="EMBL/GenBank/DDBJ databases">
        <authorList>
            <person name="Polle J.E."/>
            <person name="Barry K."/>
            <person name="Cushman J."/>
            <person name="Schmutz J."/>
            <person name="Tran D."/>
            <person name="Hathwaick L.T."/>
            <person name="Yim W.C."/>
            <person name="Jenkins J."/>
            <person name="Mckie-Krisberg Z.M."/>
            <person name="Prochnik S."/>
            <person name="Lindquist E."/>
            <person name="Dockter R.B."/>
            <person name="Adam C."/>
            <person name="Molina H."/>
            <person name="Bunkerborg J."/>
            <person name="Jin E."/>
            <person name="Buchheim M."/>
            <person name="Magnuson J."/>
        </authorList>
    </citation>
    <scope>NUCLEOTIDE SEQUENCE</scope>
    <source>
        <strain evidence="5">CCAP 19/18</strain>
    </source>
</reference>
<keyword evidence="1" id="KW-0645">Protease</keyword>
<dbReference type="PANTHER" id="PTHR43270">
    <property type="entry name" value="BETA-ALA-HIS DIPEPTIDASE"/>
    <property type="match status" value="1"/>
</dbReference>
<feature type="domain" description="Peptidase M20 dimerisation" evidence="4">
    <location>
        <begin position="78"/>
        <end position="146"/>
    </location>
</feature>
<keyword evidence="3" id="KW-0378">Hydrolase</keyword>
<protein>
    <recommendedName>
        <fullName evidence="4">Peptidase M20 dimerisation domain-containing protein</fullName>
    </recommendedName>
</protein>
<dbReference type="Proteomes" id="UP000815325">
    <property type="component" value="Unassembled WGS sequence"/>
</dbReference>
<dbReference type="Pfam" id="PF01546">
    <property type="entry name" value="Peptidase_M20"/>
    <property type="match status" value="1"/>
</dbReference>
<organism evidence="5 6">
    <name type="scientific">Dunaliella salina</name>
    <name type="common">Green alga</name>
    <name type="synonym">Protococcus salinus</name>
    <dbReference type="NCBI Taxonomy" id="3046"/>
    <lineage>
        <taxon>Eukaryota</taxon>
        <taxon>Viridiplantae</taxon>
        <taxon>Chlorophyta</taxon>
        <taxon>core chlorophytes</taxon>
        <taxon>Chlorophyceae</taxon>
        <taxon>CS clade</taxon>
        <taxon>Chlamydomonadales</taxon>
        <taxon>Dunaliellaceae</taxon>
        <taxon>Dunaliella</taxon>
    </lineage>
</organism>
<evidence type="ECO:0000313" key="6">
    <source>
        <dbReference type="Proteomes" id="UP000815325"/>
    </source>
</evidence>
<evidence type="ECO:0000313" key="5">
    <source>
        <dbReference type="EMBL" id="KAF5843016.1"/>
    </source>
</evidence>
<comment type="caution">
    <text evidence="5">The sequence shown here is derived from an EMBL/GenBank/DDBJ whole genome shotgun (WGS) entry which is preliminary data.</text>
</comment>
<accession>A0ABQ7H834</accession>
<dbReference type="SUPFAM" id="SSF53187">
    <property type="entry name" value="Zn-dependent exopeptidases"/>
    <property type="match status" value="1"/>
</dbReference>
<keyword evidence="6" id="KW-1185">Reference proteome</keyword>
<dbReference type="InterPro" id="IPR051458">
    <property type="entry name" value="Cyt/Met_Dipeptidase"/>
</dbReference>
<dbReference type="InterPro" id="IPR011650">
    <property type="entry name" value="Peptidase_M20_dimer"/>
</dbReference>
<dbReference type="EMBL" id="MU069450">
    <property type="protein sequence ID" value="KAF5843016.1"/>
    <property type="molecule type" value="Genomic_DNA"/>
</dbReference>
<dbReference type="InterPro" id="IPR002933">
    <property type="entry name" value="Peptidase_M20"/>
</dbReference>
<evidence type="ECO:0000259" key="4">
    <source>
        <dbReference type="Pfam" id="PF07687"/>
    </source>
</evidence>
<dbReference type="Gene3D" id="3.40.630.10">
    <property type="entry name" value="Zn peptidases"/>
    <property type="match status" value="1"/>
</dbReference>
<proteinExistence type="predicted"/>
<dbReference type="Pfam" id="PF07687">
    <property type="entry name" value="M20_dimer"/>
    <property type="match status" value="1"/>
</dbReference>
<dbReference type="PANTHER" id="PTHR43270:SF12">
    <property type="entry name" value="SUCCINYL-DIAMINOPIMELATE DESUCCINYLASE"/>
    <property type="match status" value="1"/>
</dbReference>
<gene>
    <name evidence="5" type="ORF">DUNSADRAFT_3145</name>
</gene>
<keyword evidence="2" id="KW-0479">Metal-binding</keyword>
<evidence type="ECO:0000256" key="3">
    <source>
        <dbReference type="ARBA" id="ARBA00022801"/>
    </source>
</evidence>
<evidence type="ECO:0000256" key="1">
    <source>
        <dbReference type="ARBA" id="ARBA00022670"/>
    </source>
</evidence>
<sequence length="160" mass="17755">MHTDGKGPSGKRPTVLIYGHYDVQPEDPVDSWTHPPFQMTYDEAENYIYGRGVDDDKGGLLQALHCAELGVKARHGEESYDTIERRWHRPTLEIVGMHGGFIGQGMKTIVPHKASAKISCRLVPGQVPDDIFEKVAAYIKKVTPRYATVHVKRMGGSAGQ</sequence>